<dbReference type="RefSeq" id="WP_069709605.1">
    <property type="nucleotide sequence ID" value="NZ_CP017077.1"/>
</dbReference>
<name>A0A1D8ADJ0_9SPHN</name>
<dbReference type="KEGG" id="nre:BES08_25030"/>
<dbReference type="PRINTS" id="PR00111">
    <property type="entry name" value="ABHYDROLASE"/>
</dbReference>
<dbReference type="InterPro" id="IPR050266">
    <property type="entry name" value="AB_hydrolase_sf"/>
</dbReference>
<evidence type="ECO:0000313" key="3">
    <source>
        <dbReference type="Proteomes" id="UP000094626"/>
    </source>
</evidence>
<geneLocation type="plasmid" evidence="2 3">
    <name>pSA2</name>
</geneLocation>
<dbReference type="GO" id="GO:0016020">
    <property type="term" value="C:membrane"/>
    <property type="evidence" value="ECO:0007669"/>
    <property type="project" value="TreeGrafter"/>
</dbReference>
<reference evidence="3" key="1">
    <citation type="journal article" date="2017" name="J. Biotechnol.">
        <title>Complete genome sequence of Novosphingobium resinovorum SA1, a versatile xenobiotic-degrading bacterium capable of utilizing sulfanilic acid.</title>
        <authorList>
            <person name="Hegedus B."/>
            <person name="Kos P.B."/>
            <person name="Balint B."/>
            <person name="Maroti G."/>
            <person name="Gan H.M."/>
            <person name="Perei K."/>
            <person name="Rakhely G."/>
        </authorList>
    </citation>
    <scope>NUCLEOTIDE SEQUENCE [LARGE SCALE GENOMIC DNA]</scope>
    <source>
        <strain evidence="3">SA1</strain>
    </source>
</reference>
<proteinExistence type="predicted"/>
<dbReference type="SUPFAM" id="SSF53474">
    <property type="entry name" value="alpha/beta-Hydrolases"/>
    <property type="match status" value="1"/>
</dbReference>
<keyword evidence="2" id="KW-0614">Plasmid</keyword>
<protein>
    <recommendedName>
        <fullName evidence="1">AB hydrolase-1 domain-containing protein</fullName>
    </recommendedName>
</protein>
<dbReference type="EMBL" id="CP017077">
    <property type="protein sequence ID" value="AOR80192.1"/>
    <property type="molecule type" value="Genomic_DNA"/>
</dbReference>
<keyword evidence="3" id="KW-1185">Reference proteome</keyword>
<accession>A0A1D8ADJ0</accession>
<dbReference type="PANTHER" id="PTHR43798">
    <property type="entry name" value="MONOACYLGLYCEROL LIPASE"/>
    <property type="match status" value="1"/>
</dbReference>
<dbReference type="InterPro" id="IPR029058">
    <property type="entry name" value="AB_hydrolase_fold"/>
</dbReference>
<sequence length="284" mass="29433">MDLAPPDLSARLDAIAPLREGAEFSWREAGEGTRTPLVLLHGIGSNAGSWVGQFEAFAAERRVIAWNAPGYGGSVPLPAAAPVAGDYGGALWRLMDHLGAAQCILVGQSLGAIMATAAARIAPSRVAALVLASPATGYAVPPGADLPETISRRISDIRELGPEGMAERRAMRLVTDKALPEVRALVRSAMASVNPDGYEQAVRLLAASDLPALLDGVSLPGMVVWGGEDVVTPPAGCRRIAEAFVGAQGIEIPGLGHAFATEGPQQFNEAIRPVLAAVDRARGN</sequence>
<gene>
    <name evidence="2" type="ORF">BES08_25030</name>
</gene>
<dbReference type="Pfam" id="PF00561">
    <property type="entry name" value="Abhydrolase_1"/>
    <property type="match status" value="1"/>
</dbReference>
<dbReference type="Proteomes" id="UP000094626">
    <property type="component" value="Plasmid pSA2"/>
</dbReference>
<feature type="domain" description="AB hydrolase-1" evidence="1">
    <location>
        <begin position="36"/>
        <end position="263"/>
    </location>
</feature>
<evidence type="ECO:0000313" key="2">
    <source>
        <dbReference type="EMBL" id="AOR80192.1"/>
    </source>
</evidence>
<dbReference type="OrthoDB" id="9798888at2"/>
<dbReference type="Gene3D" id="3.40.50.1820">
    <property type="entry name" value="alpha/beta hydrolase"/>
    <property type="match status" value="1"/>
</dbReference>
<evidence type="ECO:0000259" key="1">
    <source>
        <dbReference type="Pfam" id="PF00561"/>
    </source>
</evidence>
<organism evidence="2 3">
    <name type="scientific">Novosphingobium resinovorum</name>
    <dbReference type="NCBI Taxonomy" id="158500"/>
    <lineage>
        <taxon>Bacteria</taxon>
        <taxon>Pseudomonadati</taxon>
        <taxon>Pseudomonadota</taxon>
        <taxon>Alphaproteobacteria</taxon>
        <taxon>Sphingomonadales</taxon>
        <taxon>Sphingomonadaceae</taxon>
        <taxon>Novosphingobium</taxon>
    </lineage>
</organism>
<dbReference type="InterPro" id="IPR000073">
    <property type="entry name" value="AB_hydrolase_1"/>
</dbReference>
<dbReference type="AlphaFoldDB" id="A0A1D8ADJ0"/>
<dbReference type="PANTHER" id="PTHR43798:SF33">
    <property type="entry name" value="HYDROLASE, PUTATIVE (AFU_ORTHOLOGUE AFUA_2G14860)-RELATED"/>
    <property type="match status" value="1"/>
</dbReference>